<dbReference type="Proteomes" id="UP001321481">
    <property type="component" value="Unassembled WGS sequence"/>
</dbReference>
<evidence type="ECO:0000259" key="1">
    <source>
        <dbReference type="Pfam" id="PF13581"/>
    </source>
</evidence>
<feature type="domain" description="Histidine kinase/HSP90-like ATPase" evidence="1">
    <location>
        <begin position="15"/>
        <end position="130"/>
    </location>
</feature>
<dbReference type="Gene3D" id="3.30.565.10">
    <property type="entry name" value="Histidine kinase-like ATPase, C-terminal domain"/>
    <property type="match status" value="1"/>
</dbReference>
<sequence length="138" mass="14935">MTESAARTLEADVALESLDLVHDTLTAWWEEVGEVDLRTRFAFETAVIEIAGNVIEHTIAASAAQGRRFTLDLVADAALTATFRDDGLPVALDLSAVTMADEDDESGRGLALALAAVDRLDYQRIDGRNVWTLECARG</sequence>
<dbReference type="InterPro" id="IPR003594">
    <property type="entry name" value="HATPase_dom"/>
</dbReference>
<organism evidence="2 3">
    <name type="scientific">Microbacterium dauci</name>
    <dbReference type="NCBI Taxonomy" id="3048008"/>
    <lineage>
        <taxon>Bacteria</taxon>
        <taxon>Bacillati</taxon>
        <taxon>Actinomycetota</taxon>
        <taxon>Actinomycetes</taxon>
        <taxon>Micrococcales</taxon>
        <taxon>Microbacteriaceae</taxon>
        <taxon>Microbacterium</taxon>
    </lineage>
</organism>
<dbReference type="RefSeq" id="WP_283714940.1">
    <property type="nucleotide sequence ID" value="NZ_JASJND010000002.1"/>
</dbReference>
<dbReference type="InterPro" id="IPR036890">
    <property type="entry name" value="HATPase_C_sf"/>
</dbReference>
<proteinExistence type="predicted"/>
<gene>
    <name evidence="2" type="ORF">QNI14_03670</name>
</gene>
<dbReference type="GO" id="GO:0005524">
    <property type="term" value="F:ATP binding"/>
    <property type="evidence" value="ECO:0007669"/>
    <property type="project" value="UniProtKB-KW"/>
</dbReference>
<keyword evidence="2" id="KW-0547">Nucleotide-binding</keyword>
<keyword evidence="2" id="KW-0067">ATP-binding</keyword>
<dbReference type="CDD" id="cd16936">
    <property type="entry name" value="HATPase_RsbW-like"/>
    <property type="match status" value="1"/>
</dbReference>
<keyword evidence="3" id="KW-1185">Reference proteome</keyword>
<evidence type="ECO:0000313" key="2">
    <source>
        <dbReference type="EMBL" id="MDJ1113547.1"/>
    </source>
</evidence>
<reference evidence="2 3" key="1">
    <citation type="submission" date="2023-05" db="EMBL/GenBank/DDBJ databases">
        <title>Microbacterium dauci sp.nov., Isolated from Carrot Rhizosphere Soil.</title>
        <authorList>
            <person name="Xiao Z."/>
            <person name="Zheng J."/>
        </authorList>
    </citation>
    <scope>NUCLEOTIDE SEQUENCE [LARGE SCALE GENOMIC DNA]</scope>
    <source>
        <strain evidence="2 3">LX3-4</strain>
    </source>
</reference>
<dbReference type="Pfam" id="PF13581">
    <property type="entry name" value="HATPase_c_2"/>
    <property type="match status" value="1"/>
</dbReference>
<accession>A0ABT6ZBL2</accession>
<protein>
    <submittedName>
        <fullName evidence="2">ATP-binding protein</fullName>
    </submittedName>
</protein>
<dbReference type="EMBL" id="JASJND010000002">
    <property type="protein sequence ID" value="MDJ1113547.1"/>
    <property type="molecule type" value="Genomic_DNA"/>
</dbReference>
<evidence type="ECO:0000313" key="3">
    <source>
        <dbReference type="Proteomes" id="UP001321481"/>
    </source>
</evidence>
<name>A0ABT6ZBL2_9MICO</name>
<comment type="caution">
    <text evidence="2">The sequence shown here is derived from an EMBL/GenBank/DDBJ whole genome shotgun (WGS) entry which is preliminary data.</text>
</comment>